<dbReference type="EMBL" id="LAZR01000545">
    <property type="protein sequence ID" value="KKN64739.1"/>
    <property type="molecule type" value="Genomic_DNA"/>
</dbReference>
<reference evidence="1" key="1">
    <citation type="journal article" date="2015" name="Nature">
        <title>Complex archaea that bridge the gap between prokaryotes and eukaryotes.</title>
        <authorList>
            <person name="Spang A."/>
            <person name="Saw J.H."/>
            <person name="Jorgensen S.L."/>
            <person name="Zaremba-Niedzwiedzka K."/>
            <person name="Martijn J."/>
            <person name="Lind A.E."/>
            <person name="van Eijk R."/>
            <person name="Schleper C."/>
            <person name="Guy L."/>
            <person name="Ettema T.J."/>
        </authorList>
    </citation>
    <scope>NUCLEOTIDE SEQUENCE</scope>
</reference>
<accession>A0A0F9SCI8</accession>
<gene>
    <name evidence="1" type="ORF">LCGC14_0488710</name>
</gene>
<organism evidence="1">
    <name type="scientific">marine sediment metagenome</name>
    <dbReference type="NCBI Taxonomy" id="412755"/>
    <lineage>
        <taxon>unclassified sequences</taxon>
        <taxon>metagenomes</taxon>
        <taxon>ecological metagenomes</taxon>
    </lineage>
</organism>
<protein>
    <submittedName>
        <fullName evidence="1">Uncharacterized protein</fullName>
    </submittedName>
</protein>
<sequence>METVDTDTKTGTNSETILCSMGRWRGEDVWVTHQSNECPIKGHALEIVHHYDDKGRHYCPTMYLMCPYCGGIADESEPYECHQWN</sequence>
<dbReference type="AlphaFoldDB" id="A0A0F9SCI8"/>
<name>A0A0F9SCI8_9ZZZZ</name>
<proteinExistence type="predicted"/>
<comment type="caution">
    <text evidence="1">The sequence shown here is derived from an EMBL/GenBank/DDBJ whole genome shotgun (WGS) entry which is preliminary data.</text>
</comment>
<evidence type="ECO:0000313" key="1">
    <source>
        <dbReference type="EMBL" id="KKN64739.1"/>
    </source>
</evidence>